<dbReference type="Proteomes" id="UP001465668">
    <property type="component" value="Unassembled WGS sequence"/>
</dbReference>
<organism evidence="2 3">
    <name type="scientific">Seiridium cardinale</name>
    <dbReference type="NCBI Taxonomy" id="138064"/>
    <lineage>
        <taxon>Eukaryota</taxon>
        <taxon>Fungi</taxon>
        <taxon>Dikarya</taxon>
        <taxon>Ascomycota</taxon>
        <taxon>Pezizomycotina</taxon>
        <taxon>Sordariomycetes</taxon>
        <taxon>Xylariomycetidae</taxon>
        <taxon>Amphisphaeriales</taxon>
        <taxon>Sporocadaceae</taxon>
        <taxon>Seiridium</taxon>
    </lineage>
</organism>
<reference evidence="2 3" key="1">
    <citation type="submission" date="2024-02" db="EMBL/GenBank/DDBJ databases">
        <title>First draft genome assembly of two strains of Seiridium cardinale.</title>
        <authorList>
            <person name="Emiliani G."/>
            <person name="Scali E."/>
        </authorList>
    </citation>
    <scope>NUCLEOTIDE SEQUENCE [LARGE SCALE GENOMIC DNA]</scope>
    <source>
        <strain evidence="2 3">BM-138-000479</strain>
    </source>
</reference>
<accession>A0ABR2Y2X4</accession>
<evidence type="ECO:0000259" key="1">
    <source>
        <dbReference type="Pfam" id="PF20150"/>
    </source>
</evidence>
<sequence length="236" mass="26294">MAPESNTAAGSRAFTLFPSLPAELRVKIWQHTFEPRVLELHSERGHYVLPEHALWCSSCGNPITLSVCHESREEALAFYTVALPLGNKNGDPIDRFLYMNPAVDTAALLGDMGYSRLRHLFDMVKALDPAGRGLQRIGLSISSWAHGYAASMLQAWSKAVFKDLEQFLLLMYTESRPPANFRGGECVMEDCAGMEGFLGLTTGQGSRLKTGDSWMVVGKTEMRVMYLNFVSDHWTQ</sequence>
<dbReference type="PANTHER" id="PTHR35910">
    <property type="entry name" value="2EXR DOMAIN-CONTAINING PROTEIN"/>
    <property type="match status" value="1"/>
</dbReference>
<evidence type="ECO:0000313" key="3">
    <source>
        <dbReference type="Proteomes" id="UP001465668"/>
    </source>
</evidence>
<gene>
    <name evidence="2" type="ORF">SCAR479_02553</name>
</gene>
<comment type="caution">
    <text evidence="2">The sequence shown here is derived from an EMBL/GenBank/DDBJ whole genome shotgun (WGS) entry which is preliminary data.</text>
</comment>
<dbReference type="PANTHER" id="PTHR35910:SF6">
    <property type="entry name" value="2EXR DOMAIN-CONTAINING PROTEIN"/>
    <property type="match status" value="1"/>
</dbReference>
<dbReference type="Pfam" id="PF20150">
    <property type="entry name" value="2EXR"/>
    <property type="match status" value="1"/>
</dbReference>
<name>A0ABR2Y2X4_9PEZI</name>
<evidence type="ECO:0000313" key="2">
    <source>
        <dbReference type="EMBL" id="KAK9780438.1"/>
    </source>
</evidence>
<dbReference type="EMBL" id="JARVKM010000006">
    <property type="protein sequence ID" value="KAK9780438.1"/>
    <property type="molecule type" value="Genomic_DNA"/>
</dbReference>
<keyword evidence="3" id="KW-1185">Reference proteome</keyword>
<feature type="domain" description="2EXR" evidence="1">
    <location>
        <begin position="14"/>
        <end position="105"/>
    </location>
</feature>
<proteinExistence type="predicted"/>
<dbReference type="InterPro" id="IPR045518">
    <property type="entry name" value="2EXR"/>
</dbReference>
<protein>
    <recommendedName>
        <fullName evidence="1">2EXR domain-containing protein</fullName>
    </recommendedName>
</protein>